<dbReference type="Gene3D" id="1.10.10.10">
    <property type="entry name" value="Winged helix-like DNA-binding domain superfamily/Winged helix DNA-binding domain"/>
    <property type="match status" value="1"/>
</dbReference>
<dbReference type="HOGENOM" id="CLU_083287_5_2_11"/>
<dbReference type="PANTHER" id="PTHR33164">
    <property type="entry name" value="TRANSCRIPTIONAL REGULATOR, MARR FAMILY"/>
    <property type="match status" value="1"/>
</dbReference>
<dbReference type="PANTHER" id="PTHR33164:SF94">
    <property type="entry name" value="TRANSCRIPTIONAL REGULATORY PROTEIN-RELATED"/>
    <property type="match status" value="1"/>
</dbReference>
<organism evidence="2 3">
    <name type="scientific">Amycolatopsis mediterranei (strain U-32)</name>
    <dbReference type="NCBI Taxonomy" id="749927"/>
    <lineage>
        <taxon>Bacteria</taxon>
        <taxon>Bacillati</taxon>
        <taxon>Actinomycetota</taxon>
        <taxon>Actinomycetes</taxon>
        <taxon>Pseudonocardiales</taxon>
        <taxon>Pseudonocardiaceae</taxon>
        <taxon>Amycolatopsis</taxon>
    </lineage>
</organism>
<dbReference type="GO" id="GO:0006950">
    <property type="term" value="P:response to stress"/>
    <property type="evidence" value="ECO:0007669"/>
    <property type="project" value="TreeGrafter"/>
</dbReference>
<protein>
    <submittedName>
        <fullName evidence="2">MarR family transcriptional regulator</fullName>
    </submittedName>
</protein>
<accession>A0A0H3D373</accession>
<reference evidence="2 3" key="1">
    <citation type="journal article" date="2010" name="Cell Res.">
        <title>Complete genome sequence of the rifamycin SV-producing Amycolatopsis mediterranei U32 revealed its genetic characteristics in phylogeny and metabolism.</title>
        <authorList>
            <person name="Zhao W."/>
            <person name="Zhong Y."/>
            <person name="Yuan H."/>
            <person name="Wang J."/>
            <person name="Zheng H."/>
            <person name="Wang Y."/>
            <person name="Cen X."/>
            <person name="Xu F."/>
            <person name="Bai J."/>
            <person name="Han X."/>
            <person name="Lu G."/>
            <person name="Zhu Y."/>
            <person name="Shao Z."/>
            <person name="Yan H."/>
            <person name="Li C."/>
            <person name="Peng N."/>
            <person name="Zhang Z."/>
            <person name="Zhang Y."/>
            <person name="Lin W."/>
            <person name="Fan Y."/>
            <person name="Qin Z."/>
            <person name="Hu Y."/>
            <person name="Zhu B."/>
            <person name="Wang S."/>
            <person name="Ding X."/>
            <person name="Zhao G.P."/>
        </authorList>
    </citation>
    <scope>NUCLEOTIDE SEQUENCE [LARGE SCALE GENOMIC DNA]</scope>
    <source>
        <strain evidence="3">U-32</strain>
    </source>
</reference>
<evidence type="ECO:0000313" key="2">
    <source>
        <dbReference type="EMBL" id="ADJ45095.1"/>
    </source>
</evidence>
<dbReference type="SUPFAM" id="SSF46785">
    <property type="entry name" value="Winged helix' DNA-binding domain"/>
    <property type="match status" value="1"/>
</dbReference>
<dbReference type="AlphaFoldDB" id="A0A0H3D373"/>
<gene>
    <name evidence="2" type="ordered locus">AMED_3306</name>
</gene>
<dbReference type="InterPro" id="IPR039422">
    <property type="entry name" value="MarR/SlyA-like"/>
</dbReference>
<feature type="domain" description="HTH marR-type" evidence="1">
    <location>
        <begin position="1"/>
        <end position="141"/>
    </location>
</feature>
<dbReference type="SMART" id="SM00347">
    <property type="entry name" value="HTH_MARR"/>
    <property type="match status" value="1"/>
</dbReference>
<dbReference type="InterPro" id="IPR000835">
    <property type="entry name" value="HTH_MarR-typ"/>
</dbReference>
<dbReference type="GO" id="GO:0003700">
    <property type="term" value="F:DNA-binding transcription factor activity"/>
    <property type="evidence" value="ECO:0007669"/>
    <property type="project" value="InterPro"/>
</dbReference>
<dbReference type="PROSITE" id="PS50995">
    <property type="entry name" value="HTH_MARR_2"/>
    <property type="match status" value="1"/>
</dbReference>
<proteinExistence type="predicted"/>
<dbReference type="EMBL" id="CP002000">
    <property type="protein sequence ID" value="ADJ45095.1"/>
    <property type="molecule type" value="Genomic_DNA"/>
</dbReference>
<evidence type="ECO:0000313" key="3">
    <source>
        <dbReference type="Proteomes" id="UP000000328"/>
    </source>
</evidence>
<dbReference type="eggNOG" id="COG1846">
    <property type="taxonomic scope" value="Bacteria"/>
</dbReference>
<sequence length="158" mass="17384">MTQTWQEHDGADAALAALRAMVLIADSTVERNTEQLTLTQFRALRVVVDRTPVTMGRVARELAMNPSSVTRACDRLVALNLLEKAPNPLNRRETLLAPAGPGRQLVDRVDRDRRRVLAGVLSRLDPATRAAAITAFERFAGAVEADESDSRSLLRRAN</sequence>
<dbReference type="PATRIC" id="fig|749927.5.peg.3411"/>
<dbReference type="InterPro" id="IPR036390">
    <property type="entry name" value="WH_DNA-bd_sf"/>
</dbReference>
<dbReference type="Pfam" id="PF12802">
    <property type="entry name" value="MarR_2"/>
    <property type="match status" value="1"/>
</dbReference>
<dbReference type="Proteomes" id="UP000000328">
    <property type="component" value="Chromosome"/>
</dbReference>
<dbReference type="KEGG" id="amd:AMED_3306"/>
<evidence type="ECO:0000259" key="1">
    <source>
        <dbReference type="PROSITE" id="PS50995"/>
    </source>
</evidence>
<dbReference type="OrthoDB" id="3573114at2"/>
<dbReference type="InterPro" id="IPR036388">
    <property type="entry name" value="WH-like_DNA-bd_sf"/>
</dbReference>
<name>A0A0H3D373_AMYMU</name>